<feature type="transmembrane region" description="Helical" evidence="1">
    <location>
        <begin position="39"/>
        <end position="60"/>
    </location>
</feature>
<evidence type="ECO:0000256" key="1">
    <source>
        <dbReference type="SAM" id="Phobius"/>
    </source>
</evidence>
<accession>A0A125Q9C7</accession>
<dbReference type="Proteomes" id="UP000068164">
    <property type="component" value="Unassembled WGS sequence"/>
</dbReference>
<feature type="transmembrane region" description="Helical" evidence="1">
    <location>
        <begin position="12"/>
        <end position="33"/>
    </location>
</feature>
<dbReference type="RefSeq" id="WP_062369063.1">
    <property type="nucleotide sequence ID" value="NZ_LNCD01000033.1"/>
</dbReference>
<comment type="caution">
    <text evidence="3">The sequence shown here is derived from an EMBL/GenBank/DDBJ whole genome shotgun (WGS) entry which is preliminary data.</text>
</comment>
<feature type="transmembrane region" description="Helical" evidence="1">
    <location>
        <begin position="157"/>
        <end position="179"/>
    </location>
</feature>
<dbReference type="PANTHER" id="PTHR42709:SF2">
    <property type="entry name" value="INNER MEMBRANE PROTEIN YOHD"/>
    <property type="match status" value="1"/>
</dbReference>
<evidence type="ECO:0000313" key="3">
    <source>
        <dbReference type="EMBL" id="KWV56977.1"/>
    </source>
</evidence>
<protein>
    <recommendedName>
        <fullName evidence="2">VTT domain-containing protein</fullName>
    </recommendedName>
</protein>
<evidence type="ECO:0000259" key="2">
    <source>
        <dbReference type="Pfam" id="PF09335"/>
    </source>
</evidence>
<dbReference type="OrthoDB" id="948134at2"/>
<dbReference type="EMBL" id="LNCD01000033">
    <property type="protein sequence ID" value="KWV56977.1"/>
    <property type="molecule type" value="Genomic_DNA"/>
</dbReference>
<dbReference type="PANTHER" id="PTHR42709">
    <property type="entry name" value="ALKALINE PHOSPHATASE LIKE PROTEIN"/>
    <property type="match status" value="1"/>
</dbReference>
<dbReference type="InterPro" id="IPR051311">
    <property type="entry name" value="DedA_domain"/>
</dbReference>
<keyword evidence="4" id="KW-1185">Reference proteome</keyword>
<keyword evidence="1" id="KW-0812">Transmembrane</keyword>
<evidence type="ECO:0000313" key="4">
    <source>
        <dbReference type="Proteomes" id="UP000068164"/>
    </source>
</evidence>
<name>A0A125Q9C7_9HYPH</name>
<proteinExistence type="predicted"/>
<feature type="domain" description="VTT" evidence="2">
    <location>
        <begin position="22"/>
        <end position="141"/>
    </location>
</feature>
<dbReference type="GO" id="GO:0005886">
    <property type="term" value="C:plasma membrane"/>
    <property type="evidence" value="ECO:0007669"/>
    <property type="project" value="TreeGrafter"/>
</dbReference>
<dbReference type="Pfam" id="PF09335">
    <property type="entry name" value="VTT_dom"/>
    <property type="match status" value="1"/>
</dbReference>
<feature type="transmembrane region" description="Helical" evidence="1">
    <location>
        <begin position="122"/>
        <end position="145"/>
    </location>
</feature>
<keyword evidence="1" id="KW-1133">Transmembrane helix</keyword>
<gene>
    <name evidence="3" type="ORF">AS026_32740</name>
</gene>
<keyword evidence="1" id="KW-0472">Membrane</keyword>
<dbReference type="AlphaFoldDB" id="A0A125Q9C7"/>
<organism evidence="3 4">
    <name type="scientific">Rhizobium altiplani</name>
    <dbReference type="NCBI Taxonomy" id="1864509"/>
    <lineage>
        <taxon>Bacteria</taxon>
        <taxon>Pseudomonadati</taxon>
        <taxon>Pseudomonadota</taxon>
        <taxon>Alphaproteobacteria</taxon>
        <taxon>Hyphomicrobiales</taxon>
        <taxon>Rhizobiaceae</taxon>
        <taxon>Rhizobium/Agrobacterium group</taxon>
        <taxon>Rhizobium</taxon>
    </lineage>
</organism>
<reference evidence="3 4" key="1">
    <citation type="submission" date="2015-11" db="EMBL/GenBank/DDBJ databases">
        <title>Draft Genome Sequence of the Strain BR 10423 (Rhizobium sp.) isolated from nodules of Mimosa pudica.</title>
        <authorList>
            <person name="Barauna A.C."/>
            <person name="Zilli J.E."/>
            <person name="Simoes-Araujo J.L."/>
            <person name="Reis V.M."/>
            <person name="James E.K."/>
            <person name="Reis F.B.Jr."/>
            <person name="Rouws L.F."/>
            <person name="Passos S.R."/>
            <person name="Gois S.R."/>
        </authorList>
    </citation>
    <scope>NUCLEOTIDE SEQUENCE [LARGE SCALE GENOMIC DNA]</scope>
    <source>
        <strain evidence="3 4">BR10423</strain>
    </source>
</reference>
<dbReference type="InterPro" id="IPR032816">
    <property type="entry name" value="VTT_dom"/>
</dbReference>
<sequence length="196" mass="21140">MLERLIGEYGVLAVFIGAGVEGETAAFLGGVLAHRHLIAYWQVALAACLGSFAADQFFFLSGRYATKWSHVQKLLGSEPIARVKQLLEAHPTGFILAFRFIYGMRTISPVAIGVSNVSTRKFIILNAIAALVWGVAITAIGFLAGHAVEVLIGRLELHLHLLIALALIGFLVAVSAYAARRAMARRSARSGAWRRG</sequence>